<evidence type="ECO:0000313" key="3">
    <source>
        <dbReference type="Proteomes" id="UP000245207"/>
    </source>
</evidence>
<keyword evidence="1" id="KW-1133">Transmembrane helix</keyword>
<comment type="caution">
    <text evidence="2">The sequence shown here is derived from an EMBL/GenBank/DDBJ whole genome shotgun (WGS) entry which is preliminary data.</text>
</comment>
<evidence type="ECO:0000313" key="2">
    <source>
        <dbReference type="EMBL" id="PWA51193.1"/>
    </source>
</evidence>
<protein>
    <submittedName>
        <fullName evidence="2">Uncharacterized protein</fullName>
    </submittedName>
</protein>
<dbReference type="OrthoDB" id="1911818at2759"/>
<feature type="transmembrane region" description="Helical" evidence="1">
    <location>
        <begin position="126"/>
        <end position="146"/>
    </location>
</feature>
<reference evidence="2 3" key="1">
    <citation type="journal article" date="2018" name="Mol. Plant">
        <title>The genome of Artemisia annua provides insight into the evolution of Asteraceae family and artemisinin biosynthesis.</title>
        <authorList>
            <person name="Shen Q."/>
            <person name="Zhang L."/>
            <person name="Liao Z."/>
            <person name="Wang S."/>
            <person name="Yan T."/>
            <person name="Shi P."/>
            <person name="Liu M."/>
            <person name="Fu X."/>
            <person name="Pan Q."/>
            <person name="Wang Y."/>
            <person name="Lv Z."/>
            <person name="Lu X."/>
            <person name="Zhang F."/>
            <person name="Jiang W."/>
            <person name="Ma Y."/>
            <person name="Chen M."/>
            <person name="Hao X."/>
            <person name="Li L."/>
            <person name="Tang Y."/>
            <person name="Lv G."/>
            <person name="Zhou Y."/>
            <person name="Sun X."/>
            <person name="Brodelius P.E."/>
            <person name="Rose J.K.C."/>
            <person name="Tang K."/>
        </authorList>
    </citation>
    <scope>NUCLEOTIDE SEQUENCE [LARGE SCALE GENOMIC DNA]</scope>
    <source>
        <strain evidence="3">cv. Huhao1</strain>
        <tissue evidence="2">Leaf</tissue>
    </source>
</reference>
<name>A0A2U1LQA5_ARTAN</name>
<dbReference type="AlphaFoldDB" id="A0A2U1LQA5"/>
<organism evidence="2 3">
    <name type="scientific">Artemisia annua</name>
    <name type="common">Sweet wormwood</name>
    <dbReference type="NCBI Taxonomy" id="35608"/>
    <lineage>
        <taxon>Eukaryota</taxon>
        <taxon>Viridiplantae</taxon>
        <taxon>Streptophyta</taxon>
        <taxon>Embryophyta</taxon>
        <taxon>Tracheophyta</taxon>
        <taxon>Spermatophyta</taxon>
        <taxon>Magnoliopsida</taxon>
        <taxon>eudicotyledons</taxon>
        <taxon>Gunneridae</taxon>
        <taxon>Pentapetalae</taxon>
        <taxon>asterids</taxon>
        <taxon>campanulids</taxon>
        <taxon>Asterales</taxon>
        <taxon>Asteraceae</taxon>
        <taxon>Asteroideae</taxon>
        <taxon>Anthemideae</taxon>
        <taxon>Artemisiinae</taxon>
        <taxon>Artemisia</taxon>
    </lineage>
</organism>
<sequence>MQALYIRFAIQWMFIPLKIQLPSNDQMTMVKKASSYSTCKEKEVDIEKGKLETRRFNNETLRNLKNEEEHKKHMSFEMGGKCMNLLMNHSLILPKFSPRDNSTIKKVLEPPRMRKHKHTSFGPRNIALLSSLVSCLGTTILIYLTLKVKQIECM</sequence>
<accession>A0A2U1LQA5</accession>
<dbReference type="Proteomes" id="UP000245207">
    <property type="component" value="Unassembled WGS sequence"/>
</dbReference>
<keyword evidence="1" id="KW-0472">Membrane</keyword>
<dbReference type="EMBL" id="PKPP01008249">
    <property type="protein sequence ID" value="PWA51193.1"/>
    <property type="molecule type" value="Genomic_DNA"/>
</dbReference>
<keyword evidence="1" id="KW-0812">Transmembrane</keyword>
<evidence type="ECO:0000256" key="1">
    <source>
        <dbReference type="SAM" id="Phobius"/>
    </source>
</evidence>
<proteinExistence type="predicted"/>
<gene>
    <name evidence="2" type="ORF">CTI12_AA463750</name>
</gene>
<keyword evidence="3" id="KW-1185">Reference proteome</keyword>